<evidence type="ECO:0000256" key="5">
    <source>
        <dbReference type="ARBA" id="ARBA00022605"/>
    </source>
</evidence>
<dbReference type="InterPro" id="IPR036412">
    <property type="entry name" value="HAD-like_sf"/>
</dbReference>
<keyword evidence="9" id="KW-0718">Serine biosynthesis</keyword>
<keyword evidence="8" id="KW-0460">Magnesium</keyword>
<dbReference type="UniPathway" id="UPA00135">
    <property type="reaction ID" value="UER00198"/>
</dbReference>
<dbReference type="NCBIfam" id="TIGR01488">
    <property type="entry name" value="HAD-SF-IB"/>
    <property type="match status" value="1"/>
</dbReference>
<evidence type="ECO:0000256" key="11">
    <source>
        <dbReference type="PIRSR" id="PIRSR604469-1"/>
    </source>
</evidence>
<dbReference type="NCBIfam" id="TIGR00338">
    <property type="entry name" value="serB"/>
    <property type="match status" value="1"/>
</dbReference>
<dbReference type="SFLD" id="SFLDG01136">
    <property type="entry name" value="C1.6:_Phosphoserine_Phosphatas"/>
    <property type="match status" value="1"/>
</dbReference>
<dbReference type="SFLD" id="SFLDS00003">
    <property type="entry name" value="Haloacid_Dehalogenase"/>
    <property type="match status" value="1"/>
</dbReference>
<keyword evidence="7" id="KW-0378">Hydrolase</keyword>
<evidence type="ECO:0000256" key="9">
    <source>
        <dbReference type="ARBA" id="ARBA00023299"/>
    </source>
</evidence>
<dbReference type="PANTHER" id="PTHR43344:SF2">
    <property type="entry name" value="PHOSPHOSERINE PHOSPHATASE"/>
    <property type="match status" value="1"/>
</dbReference>
<feature type="active site" description="Proton donor" evidence="11">
    <location>
        <position position="130"/>
    </location>
</feature>
<dbReference type="InterPro" id="IPR023214">
    <property type="entry name" value="HAD_sf"/>
</dbReference>
<keyword evidence="6" id="KW-0479">Metal-binding</keyword>
<feature type="active site" description="Nucleophile" evidence="11">
    <location>
        <position position="128"/>
    </location>
</feature>
<accession>A0A6A6Q139</accession>
<evidence type="ECO:0000313" key="13">
    <source>
        <dbReference type="Proteomes" id="UP000799767"/>
    </source>
</evidence>
<dbReference type="RefSeq" id="XP_033592571.1">
    <property type="nucleotide sequence ID" value="XM_033732551.1"/>
</dbReference>
<dbReference type="CDD" id="cd07500">
    <property type="entry name" value="HAD_PSP"/>
    <property type="match status" value="1"/>
</dbReference>
<dbReference type="GO" id="GO:0000287">
    <property type="term" value="F:magnesium ion binding"/>
    <property type="evidence" value="ECO:0007669"/>
    <property type="project" value="TreeGrafter"/>
</dbReference>
<dbReference type="GO" id="GO:0006564">
    <property type="term" value="P:L-serine biosynthetic process"/>
    <property type="evidence" value="ECO:0007669"/>
    <property type="project" value="UniProtKB-KW"/>
</dbReference>
<evidence type="ECO:0000313" key="12">
    <source>
        <dbReference type="EMBL" id="KAF2486002.1"/>
    </source>
</evidence>
<dbReference type="EMBL" id="MU001632">
    <property type="protein sequence ID" value="KAF2486002.1"/>
    <property type="molecule type" value="Genomic_DNA"/>
</dbReference>
<dbReference type="GeneID" id="54473553"/>
<dbReference type="PANTHER" id="PTHR43344">
    <property type="entry name" value="PHOSPHOSERINE PHOSPHATASE"/>
    <property type="match status" value="1"/>
</dbReference>
<evidence type="ECO:0000256" key="3">
    <source>
        <dbReference type="ARBA" id="ARBA00009184"/>
    </source>
</evidence>
<sequence>MAEKMASAAQPQSPNLVIHILSQHVRTEADWNSLIESNFAPNTQWTAIQNRLLDSSSSDSTKAAGKVLEIRATLTLSNPNERITVDHCKALRNSEAIQHLQQAEKVEVVHQPFDLYLDHRTPGLAVFDMDSTLIQQEVIDELARAVGRYDEVAAITEAAMRGELDFEASLRARVGKLEGVDANIWDKLKRDVITVTPGARLLVKALKGLGWKTAVLSGGFTPLALWLRDQLGLDYAHANHLALNEAATLLSGKLVPGSKIVDGVAKRELLIQLAEENGIPLKNAIAVGDGSNDLLMMSAAGWGIAFNAKPKVQEAAPARLNTSSLLNIMYLLGYTNAEIAKAADVEISILHT</sequence>
<keyword evidence="5" id="KW-0028">Amino-acid biosynthesis</keyword>
<dbReference type="EC" id="3.1.3.3" evidence="4"/>
<protein>
    <recommendedName>
        <fullName evidence="4">phosphoserine phosphatase</fullName>
        <ecNumber evidence="4">3.1.3.3</ecNumber>
    </recommendedName>
    <alternativeName>
        <fullName evidence="10">O-phosphoserine phosphohydrolase</fullName>
    </alternativeName>
</protein>
<dbReference type="AlphaFoldDB" id="A0A6A6Q139"/>
<evidence type="ECO:0000256" key="7">
    <source>
        <dbReference type="ARBA" id="ARBA00022801"/>
    </source>
</evidence>
<dbReference type="InterPro" id="IPR050582">
    <property type="entry name" value="HAD-like_SerB"/>
</dbReference>
<name>A0A6A6Q139_9PEZI</name>
<evidence type="ECO:0000256" key="10">
    <source>
        <dbReference type="ARBA" id="ARBA00031693"/>
    </source>
</evidence>
<dbReference type="SFLD" id="SFLDG01137">
    <property type="entry name" value="C1.6.1:_Phosphoserine_Phosphat"/>
    <property type="match status" value="1"/>
</dbReference>
<dbReference type="Proteomes" id="UP000799767">
    <property type="component" value="Unassembled WGS sequence"/>
</dbReference>
<evidence type="ECO:0000256" key="4">
    <source>
        <dbReference type="ARBA" id="ARBA00012640"/>
    </source>
</evidence>
<dbReference type="OrthoDB" id="27226at2759"/>
<dbReference type="GO" id="GO:0005737">
    <property type="term" value="C:cytoplasm"/>
    <property type="evidence" value="ECO:0007669"/>
    <property type="project" value="TreeGrafter"/>
</dbReference>
<reference evidence="12" key="1">
    <citation type="journal article" date="2020" name="Stud. Mycol.">
        <title>101 Dothideomycetes genomes: a test case for predicting lifestyles and emergence of pathogens.</title>
        <authorList>
            <person name="Haridas S."/>
            <person name="Albert R."/>
            <person name="Binder M."/>
            <person name="Bloem J."/>
            <person name="Labutti K."/>
            <person name="Salamov A."/>
            <person name="Andreopoulos B."/>
            <person name="Baker S."/>
            <person name="Barry K."/>
            <person name="Bills G."/>
            <person name="Bluhm B."/>
            <person name="Cannon C."/>
            <person name="Castanera R."/>
            <person name="Culley D."/>
            <person name="Daum C."/>
            <person name="Ezra D."/>
            <person name="Gonzalez J."/>
            <person name="Henrissat B."/>
            <person name="Kuo A."/>
            <person name="Liang C."/>
            <person name="Lipzen A."/>
            <person name="Lutzoni F."/>
            <person name="Magnuson J."/>
            <person name="Mondo S."/>
            <person name="Nolan M."/>
            <person name="Ohm R."/>
            <person name="Pangilinan J."/>
            <person name="Park H.-J."/>
            <person name="Ramirez L."/>
            <person name="Alfaro M."/>
            <person name="Sun H."/>
            <person name="Tritt A."/>
            <person name="Yoshinaga Y."/>
            <person name="Zwiers L.-H."/>
            <person name="Turgeon B."/>
            <person name="Goodwin S."/>
            <person name="Spatafora J."/>
            <person name="Crous P."/>
            <person name="Grigoriev I."/>
        </authorList>
    </citation>
    <scope>NUCLEOTIDE SEQUENCE</scope>
    <source>
        <strain evidence="12">CBS 113389</strain>
    </source>
</reference>
<comment type="cofactor">
    <cofactor evidence="1">
        <name>Mg(2+)</name>
        <dbReference type="ChEBI" id="CHEBI:18420"/>
    </cofactor>
</comment>
<comment type="pathway">
    <text evidence="2">Amino-acid biosynthesis; L-serine biosynthesis; L-serine from 3-phospho-D-glycerate: step 3/3.</text>
</comment>
<dbReference type="SUPFAM" id="SSF56784">
    <property type="entry name" value="HAD-like"/>
    <property type="match status" value="1"/>
</dbReference>
<dbReference type="Pfam" id="PF00702">
    <property type="entry name" value="Hydrolase"/>
    <property type="match status" value="1"/>
</dbReference>
<keyword evidence="13" id="KW-1185">Reference proteome</keyword>
<evidence type="ECO:0000256" key="2">
    <source>
        <dbReference type="ARBA" id="ARBA00005135"/>
    </source>
</evidence>
<comment type="similarity">
    <text evidence="3">Belongs to the HAD-like hydrolase superfamily. SerB family.</text>
</comment>
<evidence type="ECO:0000256" key="1">
    <source>
        <dbReference type="ARBA" id="ARBA00001946"/>
    </source>
</evidence>
<evidence type="ECO:0000256" key="8">
    <source>
        <dbReference type="ARBA" id="ARBA00022842"/>
    </source>
</evidence>
<dbReference type="InterPro" id="IPR004469">
    <property type="entry name" value="PSP"/>
</dbReference>
<gene>
    <name evidence="12" type="ORF">BDY17DRAFT_290690</name>
</gene>
<dbReference type="GO" id="GO:0036424">
    <property type="term" value="F:L-phosphoserine phosphatase activity"/>
    <property type="evidence" value="ECO:0007669"/>
    <property type="project" value="InterPro"/>
</dbReference>
<organism evidence="12 13">
    <name type="scientific">Neohortaea acidophila</name>
    <dbReference type="NCBI Taxonomy" id="245834"/>
    <lineage>
        <taxon>Eukaryota</taxon>
        <taxon>Fungi</taxon>
        <taxon>Dikarya</taxon>
        <taxon>Ascomycota</taxon>
        <taxon>Pezizomycotina</taxon>
        <taxon>Dothideomycetes</taxon>
        <taxon>Dothideomycetidae</taxon>
        <taxon>Mycosphaerellales</taxon>
        <taxon>Teratosphaeriaceae</taxon>
        <taxon>Neohortaea</taxon>
    </lineage>
</organism>
<dbReference type="SFLD" id="SFLDF00029">
    <property type="entry name" value="phosphoserine_phosphatase"/>
    <property type="match status" value="1"/>
</dbReference>
<dbReference type="Gene3D" id="3.40.50.1000">
    <property type="entry name" value="HAD superfamily/HAD-like"/>
    <property type="match status" value="1"/>
</dbReference>
<evidence type="ECO:0000256" key="6">
    <source>
        <dbReference type="ARBA" id="ARBA00022723"/>
    </source>
</evidence>
<proteinExistence type="inferred from homology"/>